<keyword evidence="1" id="KW-0805">Transcription regulation</keyword>
<keyword evidence="2" id="KW-0238">DNA-binding</keyword>
<evidence type="ECO:0000313" key="6">
    <source>
        <dbReference type="Proteomes" id="UP001185899"/>
    </source>
</evidence>
<proteinExistence type="predicted"/>
<keyword evidence="6" id="KW-1185">Reference proteome</keyword>
<evidence type="ECO:0000256" key="1">
    <source>
        <dbReference type="ARBA" id="ARBA00023015"/>
    </source>
</evidence>
<keyword evidence="3" id="KW-0804">Transcription</keyword>
<dbReference type="InterPro" id="IPR008920">
    <property type="entry name" value="TF_FadR/GntR_C"/>
</dbReference>
<dbReference type="Proteomes" id="UP001185899">
    <property type="component" value="Unassembled WGS sequence"/>
</dbReference>
<evidence type="ECO:0000256" key="3">
    <source>
        <dbReference type="ARBA" id="ARBA00023163"/>
    </source>
</evidence>
<dbReference type="PANTHER" id="PTHR43537">
    <property type="entry name" value="TRANSCRIPTIONAL REGULATOR, GNTR FAMILY"/>
    <property type="match status" value="1"/>
</dbReference>
<dbReference type="SMART" id="SM00895">
    <property type="entry name" value="FCD"/>
    <property type="match status" value="1"/>
</dbReference>
<comment type="caution">
    <text evidence="5">The sequence shown here is derived from an EMBL/GenBank/DDBJ whole genome shotgun (WGS) entry which is preliminary data.</text>
</comment>
<name>A0ABU4AWJ0_9NOCA</name>
<protein>
    <submittedName>
        <fullName evidence="5">FCD domain-containing protein</fullName>
    </submittedName>
</protein>
<gene>
    <name evidence="5" type="ORF">R3P95_08540</name>
</gene>
<sequence>MVSQLNADTFRNSVDLHLKGWAPRLDMLQESRTVIEPWCAYLAAQRRTDEDVKTLSKIDDESEFAMSGGGDFLACKLRWHSALVAAAHNDVLSTFVDALSQSIAHQSEPDYLTGDGDAMKRSVAEHRLVTDAIRGRDSSLAHRLMSKHVRAPDLSP</sequence>
<evidence type="ECO:0000313" key="5">
    <source>
        <dbReference type="EMBL" id="MDV6230593.1"/>
    </source>
</evidence>
<feature type="domain" description="GntR C-terminal" evidence="4">
    <location>
        <begin position="27"/>
        <end position="151"/>
    </location>
</feature>
<dbReference type="InterPro" id="IPR011711">
    <property type="entry name" value="GntR_C"/>
</dbReference>
<evidence type="ECO:0000256" key="2">
    <source>
        <dbReference type="ARBA" id="ARBA00023125"/>
    </source>
</evidence>
<reference evidence="5 6" key="1">
    <citation type="submission" date="2023-10" db="EMBL/GenBank/DDBJ databases">
        <title>Development of a sustainable strategy for remediation of hydrocarbon-contaminated territories based on the waste exchange concept.</title>
        <authorList>
            <person name="Krivoruchko A."/>
        </authorList>
    </citation>
    <scope>NUCLEOTIDE SEQUENCE [LARGE SCALE GENOMIC DNA]</scope>
    <source>
        <strain evidence="5 6">IEGM 1322</strain>
    </source>
</reference>
<evidence type="ECO:0000259" key="4">
    <source>
        <dbReference type="SMART" id="SM00895"/>
    </source>
</evidence>
<dbReference type="PANTHER" id="PTHR43537:SF5">
    <property type="entry name" value="UXU OPERON TRANSCRIPTIONAL REGULATOR"/>
    <property type="match status" value="1"/>
</dbReference>
<dbReference type="EMBL" id="JAWLKE010000003">
    <property type="protein sequence ID" value="MDV6230593.1"/>
    <property type="molecule type" value="Genomic_DNA"/>
</dbReference>
<dbReference type="RefSeq" id="WP_317548286.1">
    <property type="nucleotide sequence ID" value="NZ_JAWLKE010000003.1"/>
</dbReference>
<accession>A0ABU4AWJ0</accession>
<dbReference type="Pfam" id="PF07729">
    <property type="entry name" value="FCD"/>
    <property type="match status" value="1"/>
</dbReference>
<dbReference type="SUPFAM" id="SSF48008">
    <property type="entry name" value="GntR ligand-binding domain-like"/>
    <property type="match status" value="1"/>
</dbReference>
<dbReference type="Gene3D" id="1.20.120.530">
    <property type="entry name" value="GntR ligand-binding domain-like"/>
    <property type="match status" value="1"/>
</dbReference>
<organism evidence="5 6">
    <name type="scientific">Rhodococcus cercidiphylli</name>
    <dbReference type="NCBI Taxonomy" id="489916"/>
    <lineage>
        <taxon>Bacteria</taxon>
        <taxon>Bacillati</taxon>
        <taxon>Actinomycetota</taxon>
        <taxon>Actinomycetes</taxon>
        <taxon>Mycobacteriales</taxon>
        <taxon>Nocardiaceae</taxon>
        <taxon>Rhodococcus</taxon>
    </lineage>
</organism>